<dbReference type="GO" id="GO:0102682">
    <property type="term" value="F:cytokinin riboside 5'-monophosphate phosphoribohydrolase activity"/>
    <property type="evidence" value="ECO:0007669"/>
    <property type="project" value="RHEA"/>
</dbReference>
<protein>
    <recommendedName>
        <fullName evidence="2">Cytokinin riboside 5'-monophosphate phosphoribohydrolase</fullName>
        <ecNumber evidence="2">3.2.2.n1</ecNumber>
    </recommendedName>
</protein>
<dbReference type="InterPro" id="IPR031100">
    <property type="entry name" value="LOG_fam"/>
</dbReference>
<name>A0A117PHK3_9ACTN</name>
<comment type="similarity">
    <text evidence="1 2">Belongs to the LOG family.</text>
</comment>
<evidence type="ECO:0000313" key="4">
    <source>
        <dbReference type="Proteomes" id="UP000054024"/>
    </source>
</evidence>
<dbReference type="Pfam" id="PF03641">
    <property type="entry name" value="Lysine_decarbox"/>
    <property type="match status" value="1"/>
</dbReference>
<organism evidence="3 4">
    <name type="scientific">Streptomyces curacoi</name>
    <dbReference type="NCBI Taxonomy" id="146536"/>
    <lineage>
        <taxon>Bacteria</taxon>
        <taxon>Bacillati</taxon>
        <taxon>Actinomycetota</taxon>
        <taxon>Actinomycetes</taxon>
        <taxon>Kitasatosporales</taxon>
        <taxon>Streptomycetaceae</taxon>
        <taxon>Streptomyces</taxon>
    </lineage>
</organism>
<dbReference type="PANTHER" id="PTHR31223:SF70">
    <property type="entry name" value="LOG FAMILY PROTEIN YJL055W"/>
    <property type="match status" value="1"/>
</dbReference>
<dbReference type="NCBIfam" id="TIGR00730">
    <property type="entry name" value="Rossman fold protein, TIGR00730 family"/>
    <property type="match status" value="1"/>
</dbReference>
<reference evidence="3 4" key="1">
    <citation type="submission" date="2015-10" db="EMBL/GenBank/DDBJ databases">
        <title>Draft genome sequence of Streptomyces curacoi DSM 40107, type strain for the species Streptomyces curacoi.</title>
        <authorList>
            <person name="Ruckert C."/>
            <person name="Winkler A."/>
            <person name="Kalinowski J."/>
            <person name="Kampfer P."/>
            <person name="Glaeser S."/>
        </authorList>
    </citation>
    <scope>NUCLEOTIDE SEQUENCE [LARGE SCALE GENOMIC DNA]</scope>
    <source>
        <strain evidence="3 4">DSM 40107</strain>
    </source>
</reference>
<dbReference type="SUPFAM" id="SSF102405">
    <property type="entry name" value="MCP/YpsA-like"/>
    <property type="match status" value="1"/>
</dbReference>
<keyword evidence="2" id="KW-0378">Hydrolase</keyword>
<evidence type="ECO:0000313" key="3">
    <source>
        <dbReference type="EMBL" id="KUM79769.1"/>
    </source>
</evidence>
<dbReference type="InterPro" id="IPR005269">
    <property type="entry name" value="LOG"/>
</dbReference>
<keyword evidence="2" id="KW-0203">Cytokinin biosynthesis</keyword>
<dbReference type="OrthoDB" id="9778690at2"/>
<dbReference type="EC" id="3.2.2.n1" evidence="2"/>
<comment type="catalytic activity">
    <reaction evidence="2">
        <text>N(6)-(dimethylallyl)adenosine 5'-phosphate + H2O = N(6)-dimethylallyladenine + D-ribose 5-phosphate</text>
        <dbReference type="Rhea" id="RHEA:48560"/>
        <dbReference type="ChEBI" id="CHEBI:15377"/>
        <dbReference type="ChEBI" id="CHEBI:17660"/>
        <dbReference type="ChEBI" id="CHEBI:57526"/>
        <dbReference type="ChEBI" id="CHEBI:78346"/>
        <dbReference type="EC" id="3.2.2.n1"/>
    </reaction>
</comment>
<evidence type="ECO:0000256" key="1">
    <source>
        <dbReference type="ARBA" id="ARBA00006763"/>
    </source>
</evidence>
<gene>
    <name evidence="3" type="ORF">AQI70_06135</name>
</gene>
<dbReference type="PANTHER" id="PTHR31223">
    <property type="entry name" value="LOG FAMILY PROTEIN YJL055W"/>
    <property type="match status" value="1"/>
</dbReference>
<dbReference type="EMBL" id="LMWJ01000004">
    <property type="protein sequence ID" value="KUM79769.1"/>
    <property type="molecule type" value="Genomic_DNA"/>
</dbReference>
<accession>A0A117PHK3</accession>
<keyword evidence="4" id="KW-1185">Reference proteome</keyword>
<evidence type="ECO:0000256" key="2">
    <source>
        <dbReference type="RuleBase" id="RU363015"/>
    </source>
</evidence>
<dbReference type="STRING" id="146536.AQI70_06135"/>
<dbReference type="Proteomes" id="UP000054024">
    <property type="component" value="Unassembled WGS sequence"/>
</dbReference>
<comment type="catalytic activity">
    <reaction evidence="2">
        <text>9-ribosyl-trans-zeatin 5'-phosphate + H2O = trans-zeatin + D-ribose 5-phosphate</text>
        <dbReference type="Rhea" id="RHEA:48564"/>
        <dbReference type="ChEBI" id="CHEBI:15377"/>
        <dbReference type="ChEBI" id="CHEBI:16522"/>
        <dbReference type="ChEBI" id="CHEBI:78346"/>
        <dbReference type="ChEBI" id="CHEBI:87947"/>
        <dbReference type="EC" id="3.2.2.n1"/>
    </reaction>
</comment>
<proteinExistence type="inferred from homology"/>
<dbReference type="RefSeq" id="WP_062145294.1">
    <property type="nucleotide sequence ID" value="NZ_KQ947985.1"/>
</dbReference>
<sequence length="186" mass="20368">MRITVYAGSALGNRPIYREATEQFTREVVRAGHEIVYGGGAVGLMGVVADTALAEGGRVTGVMPRSLVDAEVAHRRLTELHVVDSMHERKQLMADLGDCFVALPGGVGTVEEILEVWAWLVLGHHQKPVTLLNVGGYWDRLVRMSQRMAMSGFLRPEEEGSLLPIANSAELFTALGQWKPPPPRWG</sequence>
<comment type="caution">
    <text evidence="3">The sequence shown here is derived from an EMBL/GenBank/DDBJ whole genome shotgun (WGS) entry which is preliminary data.</text>
</comment>
<dbReference type="GO" id="GO:0009691">
    <property type="term" value="P:cytokinin biosynthetic process"/>
    <property type="evidence" value="ECO:0007669"/>
    <property type="project" value="UniProtKB-UniRule"/>
</dbReference>
<dbReference type="AlphaFoldDB" id="A0A117PHK3"/>
<dbReference type="GO" id="GO:0005829">
    <property type="term" value="C:cytosol"/>
    <property type="evidence" value="ECO:0007669"/>
    <property type="project" value="TreeGrafter"/>
</dbReference>
<dbReference type="Gene3D" id="3.40.50.450">
    <property type="match status" value="1"/>
</dbReference>